<name>A0A645G0N2_9ZZZZ</name>
<dbReference type="EMBL" id="VSSQ01068149">
    <property type="protein sequence ID" value="MPN20398.1"/>
    <property type="molecule type" value="Genomic_DNA"/>
</dbReference>
<proteinExistence type="predicted"/>
<accession>A0A645G0N2</accession>
<dbReference type="AlphaFoldDB" id="A0A645G0N2"/>
<comment type="caution">
    <text evidence="1">The sequence shown here is derived from an EMBL/GenBank/DDBJ whole genome shotgun (WGS) entry which is preliminary data.</text>
</comment>
<organism evidence="1">
    <name type="scientific">bioreactor metagenome</name>
    <dbReference type="NCBI Taxonomy" id="1076179"/>
    <lineage>
        <taxon>unclassified sequences</taxon>
        <taxon>metagenomes</taxon>
        <taxon>ecological metagenomes</taxon>
    </lineage>
</organism>
<reference evidence="1" key="1">
    <citation type="submission" date="2019-08" db="EMBL/GenBank/DDBJ databases">
        <authorList>
            <person name="Kucharzyk K."/>
            <person name="Murdoch R.W."/>
            <person name="Higgins S."/>
            <person name="Loffler F."/>
        </authorList>
    </citation>
    <scope>NUCLEOTIDE SEQUENCE</scope>
</reference>
<sequence>MFGNHAPLPLSLRVHAAERAGRIHKADDGAVELLRLLQRAHGLSISFRGRHAEVAAHALLQRMPLLLADDGDRIGLKPCHGGDDCLVVSHALIPAHLKYAVKEFLHIVPRLRTVLLARAHHARPGGLRLLRQDDGHSRCLLFHRRVPPSGALARCVLCSARMEARVSRRSFRSTMRSSSPCA</sequence>
<gene>
    <name evidence="1" type="ORF">SDC9_167777</name>
</gene>
<evidence type="ECO:0000313" key="1">
    <source>
        <dbReference type="EMBL" id="MPN20398.1"/>
    </source>
</evidence>
<protein>
    <submittedName>
        <fullName evidence="1">Uncharacterized protein</fullName>
    </submittedName>
</protein>